<keyword evidence="3" id="KW-0963">Cytoplasm</keyword>
<organism evidence="4 5">
    <name type="scientific">Paenibacillus agricola</name>
    <dbReference type="NCBI Taxonomy" id="2716264"/>
    <lineage>
        <taxon>Bacteria</taxon>
        <taxon>Bacillati</taxon>
        <taxon>Bacillota</taxon>
        <taxon>Bacilli</taxon>
        <taxon>Bacillales</taxon>
        <taxon>Paenibacillaceae</taxon>
        <taxon>Paenibacillus</taxon>
    </lineage>
</organism>
<dbReference type="PANTHER" id="PTHR43213">
    <property type="entry name" value="BIFUNCTIONAL DTTP/UTP PYROPHOSPHATASE/METHYLTRANSFERASE PROTEIN-RELATED"/>
    <property type="match status" value="1"/>
</dbReference>
<feature type="site" description="Important for substrate specificity" evidence="3">
    <location>
        <position position="17"/>
    </location>
</feature>
<feature type="site" description="Important for substrate specificity" evidence="3">
    <location>
        <position position="80"/>
    </location>
</feature>
<keyword evidence="5" id="KW-1185">Reference proteome</keyword>
<keyword evidence="3" id="KW-0546">Nucleotide metabolism</keyword>
<comment type="catalytic activity">
    <reaction evidence="3">
        <text>dTTP + H2O = dTMP + diphosphate + H(+)</text>
        <dbReference type="Rhea" id="RHEA:28534"/>
        <dbReference type="ChEBI" id="CHEBI:15377"/>
        <dbReference type="ChEBI" id="CHEBI:15378"/>
        <dbReference type="ChEBI" id="CHEBI:33019"/>
        <dbReference type="ChEBI" id="CHEBI:37568"/>
        <dbReference type="ChEBI" id="CHEBI:63528"/>
        <dbReference type="EC" id="3.6.1.9"/>
    </reaction>
</comment>
<keyword evidence="2 3" id="KW-0378">Hydrolase</keyword>
<sequence length="201" mass="21880">MSIPVTKTLILASSSPRRQELIQTFGLPYEIKVSDVNEDTEPGMSPADIVEQLSGRKAGAVYEMYKAEQREHGIVIGSDTIVVLGDVVLGKPKDREDAARMLDALQGNVHHVFSGISCIDLTTGRELRAHCRTAVYMKALTSSQIERYIATGEPLDKAGAYGIQGIGATMISRIEGDYFNVVGLPLCLLSEILEQMEVVVL</sequence>
<dbReference type="PANTHER" id="PTHR43213:SF5">
    <property type="entry name" value="BIFUNCTIONAL DTTP_UTP PYROPHOSPHATASE_METHYLTRANSFERASE PROTEIN-RELATED"/>
    <property type="match status" value="1"/>
</dbReference>
<proteinExistence type="inferred from homology"/>
<reference evidence="4" key="1">
    <citation type="submission" date="2020-03" db="EMBL/GenBank/DDBJ databases">
        <title>Draft sequencing of Paenibacilllus sp. S3N08.</title>
        <authorList>
            <person name="Kim D.-U."/>
        </authorList>
    </citation>
    <scope>NUCLEOTIDE SEQUENCE</scope>
    <source>
        <strain evidence="4">S3N08</strain>
    </source>
</reference>
<comment type="cofactor">
    <cofactor evidence="1 3">
        <name>a divalent metal cation</name>
        <dbReference type="ChEBI" id="CHEBI:60240"/>
    </cofactor>
</comment>
<dbReference type="SUPFAM" id="SSF52972">
    <property type="entry name" value="ITPase-like"/>
    <property type="match status" value="1"/>
</dbReference>
<dbReference type="NCBIfam" id="TIGR00172">
    <property type="entry name" value="maf"/>
    <property type="match status" value="1"/>
</dbReference>
<dbReference type="Proteomes" id="UP001165962">
    <property type="component" value="Unassembled WGS sequence"/>
</dbReference>
<evidence type="ECO:0000313" key="5">
    <source>
        <dbReference type="Proteomes" id="UP001165962"/>
    </source>
</evidence>
<dbReference type="EMBL" id="JAAOIW010000003">
    <property type="protein sequence ID" value="NHN30098.1"/>
    <property type="molecule type" value="Genomic_DNA"/>
</dbReference>
<dbReference type="InterPro" id="IPR003697">
    <property type="entry name" value="Maf-like"/>
</dbReference>
<dbReference type="Pfam" id="PF02545">
    <property type="entry name" value="Maf"/>
    <property type="match status" value="1"/>
</dbReference>
<comment type="subcellular location">
    <subcellularLocation>
        <location evidence="3">Cytoplasm</location>
    </subcellularLocation>
</comment>
<comment type="function">
    <text evidence="3">Nucleoside triphosphate pyrophosphatase that hydrolyzes dTTP and UTP. May have a dual role in cell division arrest and in preventing the incorporation of modified nucleotides into cellular nucleic acids.</text>
</comment>
<dbReference type="Gene3D" id="3.90.950.10">
    <property type="match status" value="1"/>
</dbReference>
<gene>
    <name evidence="4" type="primary">maf</name>
    <name evidence="4" type="ORF">G9U52_09655</name>
</gene>
<feature type="active site" description="Proton acceptor" evidence="3">
    <location>
        <position position="79"/>
    </location>
</feature>
<dbReference type="HAMAP" id="MF_00528">
    <property type="entry name" value="Maf"/>
    <property type="match status" value="1"/>
</dbReference>
<dbReference type="PIRSF" id="PIRSF006305">
    <property type="entry name" value="Maf"/>
    <property type="match status" value="1"/>
</dbReference>
<evidence type="ECO:0000313" key="4">
    <source>
        <dbReference type="EMBL" id="NHN30098.1"/>
    </source>
</evidence>
<comment type="catalytic activity">
    <reaction evidence="3">
        <text>UTP + H2O = UMP + diphosphate + H(+)</text>
        <dbReference type="Rhea" id="RHEA:29395"/>
        <dbReference type="ChEBI" id="CHEBI:15377"/>
        <dbReference type="ChEBI" id="CHEBI:15378"/>
        <dbReference type="ChEBI" id="CHEBI:33019"/>
        <dbReference type="ChEBI" id="CHEBI:46398"/>
        <dbReference type="ChEBI" id="CHEBI:57865"/>
        <dbReference type="EC" id="3.6.1.9"/>
    </reaction>
</comment>
<comment type="similarity">
    <text evidence="3">Belongs to the Maf family. YhdE subfamily.</text>
</comment>
<feature type="site" description="Important for substrate specificity" evidence="3">
    <location>
        <position position="164"/>
    </location>
</feature>
<dbReference type="InterPro" id="IPR029001">
    <property type="entry name" value="ITPase-like_fam"/>
</dbReference>
<accession>A0ABX0J2A7</accession>
<evidence type="ECO:0000256" key="2">
    <source>
        <dbReference type="ARBA" id="ARBA00022801"/>
    </source>
</evidence>
<name>A0ABX0J2A7_9BACL</name>
<dbReference type="EC" id="3.6.1.9" evidence="3"/>
<comment type="caution">
    <text evidence="4">The sequence shown here is derived from an EMBL/GenBank/DDBJ whole genome shotgun (WGS) entry which is preliminary data.</text>
</comment>
<evidence type="ECO:0000256" key="1">
    <source>
        <dbReference type="ARBA" id="ARBA00001968"/>
    </source>
</evidence>
<protein>
    <recommendedName>
        <fullName evidence="3">dTTP/UTP pyrophosphatase</fullName>
        <shortName evidence="3">dTTPase/UTPase</shortName>
        <ecNumber evidence="3">3.6.1.9</ecNumber>
    </recommendedName>
    <alternativeName>
        <fullName evidence="3">Nucleoside triphosphate pyrophosphatase</fullName>
    </alternativeName>
    <alternativeName>
        <fullName evidence="3">Nucleotide pyrophosphatase</fullName>
        <shortName evidence="3">Nucleotide PPase</shortName>
    </alternativeName>
</protein>
<dbReference type="RefSeq" id="WP_166148794.1">
    <property type="nucleotide sequence ID" value="NZ_JAAOIW010000003.1"/>
</dbReference>
<evidence type="ECO:0000256" key="3">
    <source>
        <dbReference type="HAMAP-Rule" id="MF_00528"/>
    </source>
</evidence>
<dbReference type="CDD" id="cd00555">
    <property type="entry name" value="Maf"/>
    <property type="match status" value="1"/>
</dbReference>
<comment type="caution">
    <text evidence="3">Lacks conserved residue(s) required for the propagation of feature annotation.</text>
</comment>